<dbReference type="SUPFAM" id="SSF56719">
    <property type="entry name" value="Type II DNA topoisomerase"/>
    <property type="match status" value="1"/>
</dbReference>
<comment type="catalytic activity">
    <reaction evidence="1 10">
        <text>ATP-dependent breakage, passage and rejoining of double-stranded DNA.</text>
        <dbReference type="EC" id="5.6.2.2"/>
    </reaction>
</comment>
<evidence type="ECO:0000256" key="6">
    <source>
        <dbReference type="ARBA" id="ARBA00022842"/>
    </source>
</evidence>
<evidence type="ECO:0000256" key="4">
    <source>
        <dbReference type="ARBA" id="ARBA00022741"/>
    </source>
</evidence>
<dbReference type="InterPro" id="IPR001241">
    <property type="entry name" value="Topo_IIA"/>
</dbReference>
<comment type="cofactor">
    <cofactor evidence="2">
        <name>Mg(2+)</name>
        <dbReference type="ChEBI" id="CHEBI:18420"/>
    </cofactor>
</comment>
<evidence type="ECO:0000256" key="3">
    <source>
        <dbReference type="ARBA" id="ARBA00022723"/>
    </source>
</evidence>
<dbReference type="SMART" id="SM00433">
    <property type="entry name" value="TOP2c"/>
    <property type="match status" value="1"/>
</dbReference>
<keyword evidence="5 10" id="KW-0067">ATP-binding</keyword>
<dbReference type="PRINTS" id="PR00418">
    <property type="entry name" value="TPI2FAMILY"/>
</dbReference>
<keyword evidence="8 10" id="KW-0238">DNA-binding</keyword>
<dbReference type="InterPro" id="IPR013760">
    <property type="entry name" value="Topo_IIA-like_dom_sf"/>
</dbReference>
<comment type="similarity">
    <text evidence="10">Belongs to the type II topoisomerase family. ParE type 1 subfamily.</text>
</comment>
<dbReference type="Pfam" id="PF00986">
    <property type="entry name" value="DNA_gyraseB_C"/>
    <property type="match status" value="1"/>
</dbReference>
<dbReference type="InterPro" id="IPR002288">
    <property type="entry name" value="DNA_gyrase_B_C"/>
</dbReference>
<keyword evidence="13" id="KW-1185">Reference proteome</keyword>
<dbReference type="RefSeq" id="WP_412698939.1">
    <property type="nucleotide sequence ID" value="NZ_JAXGFO010000003.1"/>
</dbReference>
<dbReference type="PROSITE" id="PS00177">
    <property type="entry name" value="TOPOISOMERASE_II"/>
    <property type="match status" value="1"/>
</dbReference>
<feature type="site" description="Interaction with DNA" evidence="10">
    <location>
        <position position="625"/>
    </location>
</feature>
<keyword evidence="9 10" id="KW-0413">Isomerase</keyword>
<name>A0ABU7YMJ1_9GAMM</name>
<dbReference type="InterPro" id="IPR005737">
    <property type="entry name" value="TopoIV_B_Gneg"/>
</dbReference>
<dbReference type="NCBIfam" id="TIGR01055">
    <property type="entry name" value="parE_Gneg"/>
    <property type="match status" value="1"/>
</dbReference>
<dbReference type="Pfam" id="PF00204">
    <property type="entry name" value="DNA_gyraseB"/>
    <property type="match status" value="1"/>
</dbReference>
<feature type="site" description="Interaction with DNA" evidence="10">
    <location>
        <position position="501"/>
    </location>
</feature>
<dbReference type="InterPro" id="IPR014721">
    <property type="entry name" value="Ribsml_uS5_D2-typ_fold_subgr"/>
</dbReference>
<evidence type="ECO:0000256" key="10">
    <source>
        <dbReference type="HAMAP-Rule" id="MF_00938"/>
    </source>
</evidence>
<proteinExistence type="inferred from homology"/>
<dbReference type="GO" id="GO:0003918">
    <property type="term" value="F:DNA topoisomerase type II (double strand cut, ATP-hydrolyzing) activity"/>
    <property type="evidence" value="ECO:0007669"/>
    <property type="project" value="UniProtKB-EC"/>
</dbReference>
<reference evidence="12 13" key="1">
    <citation type="journal article" date="2017" name="Curr. Microbiol.">
        <title>Lysobacter zhanggongensis sp. nov. Isolated from a Pit Mud.</title>
        <authorList>
            <person name="Zhang X.F."/>
            <person name="Wang H.H."/>
            <person name="Sun X.Y."/>
            <person name="Pan C.M."/>
        </authorList>
    </citation>
    <scope>NUCLEOTIDE SEQUENCE [LARGE SCALE GENOMIC DNA]</scope>
    <source>
        <strain evidence="12 13">ZGLJ7-1</strain>
    </source>
</reference>
<evidence type="ECO:0000256" key="7">
    <source>
        <dbReference type="ARBA" id="ARBA00023029"/>
    </source>
</evidence>
<comment type="function">
    <text evidence="10">Topoisomerase IV is essential for chromosome segregation. It relaxes supercoiled DNA. Performs the decatenation events required during the replication of a circular DNA molecule.</text>
</comment>
<evidence type="ECO:0000256" key="2">
    <source>
        <dbReference type="ARBA" id="ARBA00001946"/>
    </source>
</evidence>
<evidence type="ECO:0000256" key="1">
    <source>
        <dbReference type="ARBA" id="ARBA00000185"/>
    </source>
</evidence>
<dbReference type="PRINTS" id="PR01098">
    <property type="entry name" value="TOPISMRASE4B"/>
</dbReference>
<keyword evidence="4 10" id="KW-0547">Nucleotide-binding</keyword>
<gene>
    <name evidence="10 12" type="primary">parE</name>
    <name evidence="12" type="ORF">SNE33_01175</name>
</gene>
<dbReference type="InterPro" id="IPR003594">
    <property type="entry name" value="HATPase_dom"/>
</dbReference>
<feature type="binding site" evidence="10">
    <location>
        <begin position="110"/>
        <end position="116"/>
    </location>
    <ligand>
        <name>ATP</name>
        <dbReference type="ChEBI" id="CHEBI:30616"/>
    </ligand>
</feature>
<evidence type="ECO:0000259" key="11">
    <source>
        <dbReference type="PROSITE" id="PS50880"/>
    </source>
</evidence>
<keyword evidence="6" id="KW-0460">Magnesium</keyword>
<evidence type="ECO:0000256" key="5">
    <source>
        <dbReference type="ARBA" id="ARBA00022840"/>
    </source>
</evidence>
<dbReference type="InterPro" id="IPR006171">
    <property type="entry name" value="TOPRIM_dom"/>
</dbReference>
<dbReference type="PANTHER" id="PTHR45866">
    <property type="entry name" value="DNA GYRASE/TOPOISOMERASE SUBUNIT B"/>
    <property type="match status" value="1"/>
</dbReference>
<feature type="binding site" evidence="10">
    <location>
        <position position="5"/>
    </location>
    <ligand>
        <name>ATP</name>
        <dbReference type="ChEBI" id="CHEBI:30616"/>
    </ligand>
</feature>
<keyword evidence="7 10" id="KW-0799">Topoisomerase</keyword>
<dbReference type="Proteomes" id="UP001334501">
    <property type="component" value="Unassembled WGS sequence"/>
</dbReference>
<dbReference type="InterPro" id="IPR013759">
    <property type="entry name" value="Topo_IIA_B_C"/>
</dbReference>
<dbReference type="SUPFAM" id="SSF54211">
    <property type="entry name" value="Ribosomal protein S5 domain 2-like"/>
    <property type="match status" value="1"/>
</dbReference>
<dbReference type="SMART" id="SM00387">
    <property type="entry name" value="HATPase_c"/>
    <property type="match status" value="1"/>
</dbReference>
<comment type="subunit">
    <text evidence="10">Heterotetramer composed of ParC and ParE.</text>
</comment>
<dbReference type="PANTHER" id="PTHR45866:SF4">
    <property type="entry name" value="DNA TOPOISOMERASE 4 SUBUNIT B"/>
    <property type="match status" value="1"/>
</dbReference>
<dbReference type="InterPro" id="IPR036890">
    <property type="entry name" value="HATPase_C_sf"/>
</dbReference>
<feature type="binding site" evidence="10">
    <location>
        <position position="42"/>
    </location>
    <ligand>
        <name>ATP</name>
        <dbReference type="ChEBI" id="CHEBI:30616"/>
    </ligand>
</feature>
<dbReference type="Pfam" id="PF02518">
    <property type="entry name" value="HATPase_c"/>
    <property type="match status" value="1"/>
</dbReference>
<dbReference type="InterPro" id="IPR018522">
    <property type="entry name" value="TopoIIA_CS"/>
</dbReference>
<dbReference type="CDD" id="cd16928">
    <property type="entry name" value="HATPase_GyrB-like"/>
    <property type="match status" value="1"/>
</dbReference>
<feature type="binding site" evidence="10">
    <location>
        <position position="69"/>
    </location>
    <ligand>
        <name>ATP</name>
        <dbReference type="ChEBI" id="CHEBI:30616"/>
    </ligand>
</feature>
<sequence length="640" mass="70495">MNTRYNAADIEVLSGLDPVKRRPGMYTDTTRPNHLAQEVIDNSVDEALGGHAKVIEVTLHADGSCEVSDDGRGMPVDIHPEEGIPGVELILTRLHAGGKFSGKNYTFSGGLHGVGVSVVNALSTRVELFIKRDGNEYRMEFRDGDRSSELEVVGSVGRKNTGTRLRFWPDPKYFDTPKFNLRSLKHLLRAKAVLCPGLTVRLHDVAGDEKLEWHYEDGLRDYLRGELAEAELLPPELFVGHLQKDTEVVDWAVAWVPGVDGRAGELVQESYVNLIPTAQHGTHVNGLRTGFTDALREFCDFRNLLPRGVKLAPEDVWDRVAFVLSLKMTDPQFSGQTKERLSSRQAAGMVEGAAHDAFSLWLNQHVELGERIAQLAIERASARLKTEKQITRKKVTQGPALPGKLADCTSQDLSRTELFLVEGDSAGGSARQARDKDFQAILPLRGKILNTWEVASGSVLGSQEVHDLAVAIGCDPGKDDITGLRYGKVIILADADSDGLHIATLLTALFLQHFPALVAAGHVFVAMPPLFRVDLGKQVFYALDEEEKRILLEKIEREKAEKKKGAAGAVNVTRFKGLGEMNPSQLRESTIHPDTRRLVQLTVDDADATHSLMDMLLAKKRAGDRKAWLENKGDLATLEV</sequence>
<evidence type="ECO:0000256" key="8">
    <source>
        <dbReference type="ARBA" id="ARBA00023125"/>
    </source>
</evidence>
<dbReference type="HAMAP" id="MF_00938">
    <property type="entry name" value="ParE_type1"/>
    <property type="match status" value="1"/>
</dbReference>
<dbReference type="EMBL" id="JAXGFO010000003">
    <property type="protein sequence ID" value="MEG3156527.1"/>
    <property type="molecule type" value="Genomic_DNA"/>
</dbReference>
<organism evidence="12 13">
    <name type="scientific">Lysobacter zhanggongensis</name>
    <dbReference type="NCBI Taxonomy" id="1774951"/>
    <lineage>
        <taxon>Bacteria</taxon>
        <taxon>Pseudomonadati</taxon>
        <taxon>Pseudomonadota</taxon>
        <taxon>Gammaproteobacteria</taxon>
        <taxon>Lysobacterales</taxon>
        <taxon>Lysobacteraceae</taxon>
        <taxon>Lysobacter</taxon>
    </lineage>
</organism>
<dbReference type="InterPro" id="IPR020568">
    <property type="entry name" value="Ribosomal_Su5_D2-typ_SF"/>
</dbReference>
<protein>
    <recommendedName>
        <fullName evidence="10">DNA topoisomerase 4 subunit B</fullName>
        <ecNumber evidence="10">5.6.2.2</ecNumber>
    </recommendedName>
    <alternativeName>
        <fullName evidence="10">Topoisomerase IV subunit B</fullName>
    </alternativeName>
</protein>
<dbReference type="EC" id="5.6.2.2" evidence="10"/>
<dbReference type="Gene3D" id="3.30.230.10">
    <property type="match status" value="1"/>
</dbReference>
<dbReference type="PROSITE" id="PS50880">
    <property type="entry name" value="TOPRIM"/>
    <property type="match status" value="1"/>
</dbReference>
<dbReference type="Gene3D" id="3.30.565.10">
    <property type="entry name" value="Histidine kinase-like ATPase, C-terminal domain"/>
    <property type="match status" value="1"/>
</dbReference>
<comment type="caution">
    <text evidence="12">The sequence shown here is derived from an EMBL/GenBank/DDBJ whole genome shotgun (WGS) entry which is preliminary data.</text>
</comment>
<keyword evidence="3" id="KW-0479">Metal-binding</keyword>
<dbReference type="CDD" id="cd00822">
    <property type="entry name" value="TopoII_Trans_DNA_gyrase"/>
    <property type="match status" value="1"/>
</dbReference>
<dbReference type="SUPFAM" id="SSF55874">
    <property type="entry name" value="ATPase domain of HSP90 chaperone/DNA topoisomerase II/histidine kinase"/>
    <property type="match status" value="1"/>
</dbReference>
<dbReference type="Gene3D" id="3.40.50.670">
    <property type="match status" value="1"/>
</dbReference>
<evidence type="ECO:0000313" key="12">
    <source>
        <dbReference type="EMBL" id="MEG3156527.1"/>
    </source>
</evidence>
<feature type="domain" description="Toprim" evidence="11">
    <location>
        <begin position="416"/>
        <end position="529"/>
    </location>
</feature>
<evidence type="ECO:0000313" key="13">
    <source>
        <dbReference type="Proteomes" id="UP001334501"/>
    </source>
</evidence>
<accession>A0ABU7YMJ1</accession>
<feature type="binding site" evidence="10">
    <location>
        <position position="338"/>
    </location>
    <ligand>
        <name>ATP</name>
        <dbReference type="ChEBI" id="CHEBI:30616"/>
    </ligand>
</feature>
<dbReference type="InterPro" id="IPR013506">
    <property type="entry name" value="Topo_IIA_bsu_dom2"/>
</dbReference>
<dbReference type="Pfam" id="PF01751">
    <property type="entry name" value="Toprim"/>
    <property type="match status" value="1"/>
</dbReference>
<evidence type="ECO:0000256" key="9">
    <source>
        <dbReference type="ARBA" id="ARBA00023235"/>
    </source>
</evidence>
<feature type="site" description="Interaction with DNA" evidence="10">
    <location>
        <position position="450"/>
    </location>
</feature>